<keyword evidence="7 8" id="KW-0472">Membrane</keyword>
<dbReference type="AlphaFoldDB" id="A0A238F4A9"/>
<dbReference type="InterPro" id="IPR023395">
    <property type="entry name" value="MCP_dom_sf"/>
</dbReference>
<keyword evidence="11" id="KW-1185">Reference proteome</keyword>
<dbReference type="InterPro" id="IPR018108">
    <property type="entry name" value="MCP_transmembrane"/>
</dbReference>
<evidence type="ECO:0000313" key="10">
    <source>
        <dbReference type="EMBL" id="SCV68842.1"/>
    </source>
</evidence>
<keyword evidence="4 8" id="KW-0812">Transmembrane</keyword>
<proteinExistence type="inferred from homology"/>
<evidence type="ECO:0000256" key="6">
    <source>
        <dbReference type="ARBA" id="ARBA00023128"/>
    </source>
</evidence>
<dbReference type="STRING" id="269621.A0A238F4A9"/>
<keyword evidence="6" id="KW-0496">Mitochondrion</keyword>
<dbReference type="GO" id="GO:0048250">
    <property type="term" value="P:iron import into the mitochondrion"/>
    <property type="evidence" value="ECO:0007669"/>
    <property type="project" value="TreeGrafter"/>
</dbReference>
<keyword evidence="3 9" id="KW-0813">Transport</keyword>
<feature type="repeat" description="Solcar" evidence="8">
    <location>
        <begin position="16"/>
        <end position="131"/>
    </location>
</feature>
<dbReference type="PROSITE" id="PS50920">
    <property type="entry name" value="SOLCAR"/>
    <property type="match status" value="3"/>
</dbReference>
<protein>
    <submittedName>
        <fullName evidence="10">BQ2448_963 protein</fullName>
    </submittedName>
</protein>
<dbReference type="GO" id="GO:0015093">
    <property type="term" value="F:ferrous iron transmembrane transporter activity"/>
    <property type="evidence" value="ECO:0007669"/>
    <property type="project" value="TreeGrafter"/>
</dbReference>
<evidence type="ECO:0000256" key="1">
    <source>
        <dbReference type="ARBA" id="ARBA00004225"/>
    </source>
</evidence>
<evidence type="ECO:0000256" key="9">
    <source>
        <dbReference type="RuleBase" id="RU000488"/>
    </source>
</evidence>
<name>A0A238F4A9_9BASI</name>
<reference evidence="11" key="1">
    <citation type="submission" date="2016-09" db="EMBL/GenBank/DDBJ databases">
        <authorList>
            <person name="Jeantristanb JTB J.-T."/>
            <person name="Ricardo R."/>
        </authorList>
    </citation>
    <scope>NUCLEOTIDE SEQUENCE [LARGE SCALE GENOMIC DNA]</scope>
</reference>
<dbReference type="Pfam" id="PF00153">
    <property type="entry name" value="Mito_carr"/>
    <property type="match status" value="3"/>
</dbReference>
<dbReference type="FunFam" id="1.50.40.10:FF:000172">
    <property type="entry name" value="MC family mitochondrial carrier protein"/>
    <property type="match status" value="1"/>
</dbReference>
<accession>A0A238F4A9</accession>
<evidence type="ECO:0000313" key="11">
    <source>
        <dbReference type="Proteomes" id="UP000198372"/>
    </source>
</evidence>
<sequence length="336" mass="35937">MAAMVEEIDYEGLDNDSLAINMLAGAMAGISEHAVMYPVDSIKVRPLAVAGLREPKGTDRLSPPLFSSPQTRMQVLTTSPGAVYTGMSDAFTRIASTEGTKRLWRGVASVIWGAGPAHAVYFGTYEFTKELAGGNQGGYSFAATASAGATATIASDALMNPFDVVKQRMQVHGSTFRGVGECFRSVYRAEGLSAFYVSYPTTLMMTVPFTAVQFSTYEFIKDRLNPTGHYSPWTHVTAGGIAGAFAAAVTTPLDVCKTLLQTRGTSDDAAIRNAKGMLDAAKIIWEKQGASGFVRGISPRILSNMPSNALCWLSYEGFRFLLKGRAAASTKRSEGL</sequence>
<evidence type="ECO:0000256" key="5">
    <source>
        <dbReference type="ARBA" id="ARBA00022989"/>
    </source>
</evidence>
<gene>
    <name evidence="10" type="ORF">BQ2448_963</name>
</gene>
<dbReference type="PANTHER" id="PTHR45758">
    <property type="entry name" value="MITOFERRIN-1-RELATED"/>
    <property type="match status" value="1"/>
</dbReference>
<dbReference type="Gene3D" id="1.50.40.10">
    <property type="entry name" value="Mitochondrial carrier domain"/>
    <property type="match status" value="1"/>
</dbReference>
<evidence type="ECO:0000256" key="2">
    <source>
        <dbReference type="ARBA" id="ARBA00006375"/>
    </source>
</evidence>
<keyword evidence="5" id="KW-1133">Transmembrane helix</keyword>
<comment type="subcellular location">
    <subcellularLocation>
        <location evidence="1">Mitochondrion membrane</location>
        <topology evidence="1">Multi-pass membrane protein</topology>
    </subcellularLocation>
</comment>
<dbReference type="GO" id="GO:0031966">
    <property type="term" value="C:mitochondrial membrane"/>
    <property type="evidence" value="ECO:0007669"/>
    <property type="project" value="UniProtKB-SubCell"/>
</dbReference>
<organism evidence="10 11">
    <name type="scientific">Microbotryum intermedium</name>
    <dbReference type="NCBI Taxonomy" id="269621"/>
    <lineage>
        <taxon>Eukaryota</taxon>
        <taxon>Fungi</taxon>
        <taxon>Dikarya</taxon>
        <taxon>Basidiomycota</taxon>
        <taxon>Pucciniomycotina</taxon>
        <taxon>Microbotryomycetes</taxon>
        <taxon>Microbotryales</taxon>
        <taxon>Microbotryaceae</taxon>
        <taxon>Microbotryum</taxon>
    </lineage>
</organism>
<dbReference type="Proteomes" id="UP000198372">
    <property type="component" value="Unassembled WGS sequence"/>
</dbReference>
<dbReference type="OrthoDB" id="43906at2759"/>
<dbReference type="PANTHER" id="PTHR45758:SF4">
    <property type="entry name" value="MITOFERRIN-1"/>
    <property type="match status" value="1"/>
</dbReference>
<evidence type="ECO:0000256" key="3">
    <source>
        <dbReference type="ARBA" id="ARBA00022448"/>
    </source>
</evidence>
<evidence type="ECO:0000256" key="8">
    <source>
        <dbReference type="PROSITE-ProRule" id="PRU00282"/>
    </source>
</evidence>
<evidence type="ECO:0000256" key="7">
    <source>
        <dbReference type="ARBA" id="ARBA00023136"/>
    </source>
</evidence>
<feature type="repeat" description="Solcar" evidence="8">
    <location>
        <begin position="230"/>
        <end position="321"/>
    </location>
</feature>
<dbReference type="EMBL" id="FMSP01000003">
    <property type="protein sequence ID" value="SCV68842.1"/>
    <property type="molecule type" value="Genomic_DNA"/>
</dbReference>
<evidence type="ECO:0000256" key="4">
    <source>
        <dbReference type="ARBA" id="ARBA00022692"/>
    </source>
</evidence>
<dbReference type="SUPFAM" id="SSF103506">
    <property type="entry name" value="Mitochondrial carrier"/>
    <property type="match status" value="1"/>
</dbReference>
<comment type="similarity">
    <text evidence="2 9">Belongs to the mitochondrial carrier (TC 2.A.29) family.</text>
</comment>
<feature type="repeat" description="Solcar" evidence="8">
    <location>
        <begin position="139"/>
        <end position="223"/>
    </location>
</feature>